<feature type="region of interest" description="Disordered" evidence="1">
    <location>
        <begin position="125"/>
        <end position="145"/>
    </location>
</feature>
<dbReference type="EMBL" id="JARAVY010000038">
    <property type="protein sequence ID" value="MDX2916032.1"/>
    <property type="molecule type" value="Genomic_DNA"/>
</dbReference>
<dbReference type="Proteomes" id="UP001271723">
    <property type="component" value="Unassembled WGS sequence"/>
</dbReference>
<evidence type="ECO:0000313" key="2">
    <source>
        <dbReference type="EMBL" id="MDX2916032.1"/>
    </source>
</evidence>
<name>A0ABU4LJN2_9ACTN</name>
<gene>
    <name evidence="2" type="ORF">PV517_46100</name>
</gene>
<proteinExistence type="predicted"/>
<evidence type="ECO:0000313" key="3">
    <source>
        <dbReference type="Proteomes" id="UP001271723"/>
    </source>
</evidence>
<reference evidence="2 3" key="1">
    <citation type="journal article" date="2023" name="Microb. Genom.">
        <title>Mesoterricola silvestris gen. nov., sp. nov., Mesoterricola sediminis sp. nov., Geothrix oryzae sp. nov., Geothrix edaphica sp. nov., Geothrix rubra sp. nov., and Geothrix limicola sp. nov., six novel members of Acidobacteriota isolated from soils.</title>
        <authorList>
            <person name="Weisberg A.J."/>
            <person name="Pearce E."/>
            <person name="Kramer C.G."/>
            <person name="Chang J.H."/>
            <person name="Clarke C.R."/>
        </authorList>
    </citation>
    <scope>NUCLEOTIDE SEQUENCE [LARGE SCALE GENOMIC DNA]</scope>
    <source>
        <strain evidence="2 3">NRRL_B-2795</strain>
    </source>
</reference>
<accession>A0ABU4LJN2</accession>
<comment type="caution">
    <text evidence="2">The sequence shown here is derived from an EMBL/GenBank/DDBJ whole genome shotgun (WGS) entry which is preliminary data.</text>
</comment>
<evidence type="ECO:0000256" key="1">
    <source>
        <dbReference type="SAM" id="MobiDB-lite"/>
    </source>
</evidence>
<protein>
    <submittedName>
        <fullName evidence="2">Uncharacterized protein</fullName>
    </submittedName>
</protein>
<sequence>MIFDPPPPQSGTKLITSAPQSPREGVTLLYADETSADELEAVYAQRLDVDLEMEQMHAAADDWHAVRDLGFCNHGSAAGYCNPPTYEGQELLKPGQLICTAGCSTIFINDEDWYCQTNDPMLNPVPLPGHPAGRSAPATEPEPPR</sequence>
<organism evidence="2 3">
    <name type="scientific">Streptomyces griseiscabiei</name>
    <dbReference type="NCBI Taxonomy" id="2993540"/>
    <lineage>
        <taxon>Bacteria</taxon>
        <taxon>Bacillati</taxon>
        <taxon>Actinomycetota</taxon>
        <taxon>Actinomycetes</taxon>
        <taxon>Kitasatosporales</taxon>
        <taxon>Streptomycetaceae</taxon>
        <taxon>Streptomyces</taxon>
    </lineage>
</organism>
<keyword evidence="3" id="KW-1185">Reference proteome</keyword>
<dbReference type="RefSeq" id="WP_234374055.1">
    <property type="nucleotide sequence ID" value="NZ_JAGJBZ010000005.1"/>
</dbReference>